<dbReference type="EnsemblProtists" id="EKX47525">
    <property type="protein sequence ID" value="EKX47525"/>
    <property type="gene ID" value="GUITHDRAFT_137310"/>
</dbReference>
<name>L1JHF2_GUITC</name>
<protein>
    <recommendedName>
        <fullName evidence="5">Solute-binding protein family 3/N-terminal domain-containing protein</fullName>
    </recommendedName>
</protein>
<dbReference type="PaxDb" id="55529-EKX47525"/>
<dbReference type="KEGG" id="gtt:GUITHDRAFT_137310"/>
<keyword evidence="4" id="KW-1185">Reference proteome</keyword>
<evidence type="ECO:0008006" key="5">
    <source>
        <dbReference type="Google" id="ProtNLM"/>
    </source>
</evidence>
<proteinExistence type="predicted"/>
<evidence type="ECO:0000313" key="2">
    <source>
        <dbReference type="EMBL" id="EKX47525.1"/>
    </source>
</evidence>
<dbReference type="Proteomes" id="UP000011087">
    <property type="component" value="Unassembled WGS sequence"/>
</dbReference>
<dbReference type="Gene3D" id="3.40.190.10">
    <property type="entry name" value="Periplasmic binding protein-like II"/>
    <property type="match status" value="1"/>
</dbReference>
<dbReference type="EMBL" id="JH992989">
    <property type="protein sequence ID" value="EKX47525.1"/>
    <property type="molecule type" value="Genomic_DNA"/>
</dbReference>
<evidence type="ECO:0000313" key="3">
    <source>
        <dbReference type="EnsemblProtists" id="EKX47525"/>
    </source>
</evidence>
<gene>
    <name evidence="2" type="ORF">GUITHDRAFT_137310</name>
</gene>
<dbReference type="GeneID" id="17304334"/>
<accession>L1JHF2</accession>
<evidence type="ECO:0000313" key="4">
    <source>
        <dbReference type="Proteomes" id="UP000011087"/>
    </source>
</evidence>
<dbReference type="RefSeq" id="XP_005834505.1">
    <property type="nucleotide sequence ID" value="XM_005834448.1"/>
</dbReference>
<reference evidence="4" key="2">
    <citation type="submission" date="2012-11" db="EMBL/GenBank/DDBJ databases">
        <authorList>
            <person name="Kuo A."/>
            <person name="Curtis B.A."/>
            <person name="Tanifuji G."/>
            <person name="Burki F."/>
            <person name="Gruber A."/>
            <person name="Irimia M."/>
            <person name="Maruyama S."/>
            <person name="Arias M.C."/>
            <person name="Ball S.G."/>
            <person name="Gile G.H."/>
            <person name="Hirakawa Y."/>
            <person name="Hopkins J.F."/>
            <person name="Rensing S.A."/>
            <person name="Schmutz J."/>
            <person name="Symeonidi A."/>
            <person name="Elias M."/>
            <person name="Eveleigh R.J."/>
            <person name="Herman E.K."/>
            <person name="Klute M.J."/>
            <person name="Nakayama T."/>
            <person name="Obornik M."/>
            <person name="Reyes-Prieto A."/>
            <person name="Armbrust E.V."/>
            <person name="Aves S.J."/>
            <person name="Beiko R.G."/>
            <person name="Coutinho P."/>
            <person name="Dacks J.B."/>
            <person name="Durnford D.G."/>
            <person name="Fast N.M."/>
            <person name="Green B.R."/>
            <person name="Grisdale C."/>
            <person name="Hempe F."/>
            <person name="Henrissat B."/>
            <person name="Hoppner M.P."/>
            <person name="Ishida K.-I."/>
            <person name="Kim E."/>
            <person name="Koreny L."/>
            <person name="Kroth P.G."/>
            <person name="Liu Y."/>
            <person name="Malik S.-B."/>
            <person name="Maier U.G."/>
            <person name="McRose D."/>
            <person name="Mock T."/>
            <person name="Neilson J.A."/>
            <person name="Onodera N.T."/>
            <person name="Poole A.M."/>
            <person name="Pritham E.J."/>
            <person name="Richards T.A."/>
            <person name="Rocap G."/>
            <person name="Roy S.W."/>
            <person name="Sarai C."/>
            <person name="Schaack S."/>
            <person name="Shirato S."/>
            <person name="Slamovits C.H."/>
            <person name="Spencer D.F."/>
            <person name="Suzuki S."/>
            <person name="Worden A.Z."/>
            <person name="Zauner S."/>
            <person name="Barry K."/>
            <person name="Bell C."/>
            <person name="Bharti A.K."/>
            <person name="Crow J.A."/>
            <person name="Grimwood J."/>
            <person name="Kramer R."/>
            <person name="Lindquist E."/>
            <person name="Lucas S."/>
            <person name="Salamov A."/>
            <person name="McFadden G.I."/>
            <person name="Lane C.E."/>
            <person name="Keeling P.J."/>
            <person name="Gray M.W."/>
            <person name="Grigoriev I.V."/>
            <person name="Archibald J.M."/>
        </authorList>
    </citation>
    <scope>NUCLEOTIDE SEQUENCE</scope>
    <source>
        <strain evidence="4">CCMP2712</strain>
    </source>
</reference>
<keyword evidence="1" id="KW-0472">Membrane</keyword>
<feature type="transmembrane region" description="Helical" evidence="1">
    <location>
        <begin position="145"/>
        <end position="163"/>
    </location>
</feature>
<sequence length="261" mass="29438">MDEGFGNRTFIVSTYHCPPFVMYDPAQGTFQGLTVDLLNILEPILQAKFKFTINKDDTESIDTALKAVSTGELVISMPDAPPNLWQFFTPFSNTLWTGVVLEMFIVAIDVVPGWVWGLLDAFYWSITVLLQIVDKSPRTWGAKMLMMAHGWFMLIVVASYTGWTDITASQGAYKLSLPFGGATMDFILNEELMNNYVFNISWTSSWPEAFDLLLRKKVQATLHDEALAQYYLQEASLLRWGKRSTALGDLDEFAGVVEKLD</sequence>
<evidence type="ECO:0000256" key="1">
    <source>
        <dbReference type="SAM" id="Phobius"/>
    </source>
</evidence>
<dbReference type="SUPFAM" id="SSF53850">
    <property type="entry name" value="Periplasmic binding protein-like II"/>
    <property type="match status" value="1"/>
</dbReference>
<reference evidence="2 4" key="1">
    <citation type="journal article" date="2012" name="Nature">
        <title>Algal genomes reveal evolutionary mosaicism and the fate of nucleomorphs.</title>
        <authorList>
            <consortium name="DOE Joint Genome Institute"/>
            <person name="Curtis B.A."/>
            <person name="Tanifuji G."/>
            <person name="Burki F."/>
            <person name="Gruber A."/>
            <person name="Irimia M."/>
            <person name="Maruyama S."/>
            <person name="Arias M.C."/>
            <person name="Ball S.G."/>
            <person name="Gile G.H."/>
            <person name="Hirakawa Y."/>
            <person name="Hopkins J.F."/>
            <person name="Kuo A."/>
            <person name="Rensing S.A."/>
            <person name="Schmutz J."/>
            <person name="Symeonidi A."/>
            <person name="Elias M."/>
            <person name="Eveleigh R.J."/>
            <person name="Herman E.K."/>
            <person name="Klute M.J."/>
            <person name="Nakayama T."/>
            <person name="Obornik M."/>
            <person name="Reyes-Prieto A."/>
            <person name="Armbrust E.V."/>
            <person name="Aves S.J."/>
            <person name="Beiko R.G."/>
            <person name="Coutinho P."/>
            <person name="Dacks J.B."/>
            <person name="Durnford D.G."/>
            <person name="Fast N.M."/>
            <person name="Green B.R."/>
            <person name="Grisdale C.J."/>
            <person name="Hempel F."/>
            <person name="Henrissat B."/>
            <person name="Hoppner M.P."/>
            <person name="Ishida K."/>
            <person name="Kim E."/>
            <person name="Koreny L."/>
            <person name="Kroth P.G."/>
            <person name="Liu Y."/>
            <person name="Malik S.B."/>
            <person name="Maier U.G."/>
            <person name="McRose D."/>
            <person name="Mock T."/>
            <person name="Neilson J.A."/>
            <person name="Onodera N.T."/>
            <person name="Poole A.M."/>
            <person name="Pritham E.J."/>
            <person name="Richards T.A."/>
            <person name="Rocap G."/>
            <person name="Roy S.W."/>
            <person name="Sarai C."/>
            <person name="Schaack S."/>
            <person name="Shirato S."/>
            <person name="Slamovits C.H."/>
            <person name="Spencer D.F."/>
            <person name="Suzuki S."/>
            <person name="Worden A.Z."/>
            <person name="Zauner S."/>
            <person name="Barry K."/>
            <person name="Bell C."/>
            <person name="Bharti A.K."/>
            <person name="Crow J.A."/>
            <person name="Grimwood J."/>
            <person name="Kramer R."/>
            <person name="Lindquist E."/>
            <person name="Lucas S."/>
            <person name="Salamov A."/>
            <person name="McFadden G.I."/>
            <person name="Lane C.E."/>
            <person name="Keeling P.J."/>
            <person name="Gray M.W."/>
            <person name="Grigoriev I.V."/>
            <person name="Archibald J.M."/>
        </authorList>
    </citation>
    <scope>NUCLEOTIDE SEQUENCE</scope>
    <source>
        <strain evidence="2 4">CCMP2712</strain>
    </source>
</reference>
<organism evidence="2">
    <name type="scientific">Guillardia theta (strain CCMP2712)</name>
    <name type="common">Cryptophyte</name>
    <dbReference type="NCBI Taxonomy" id="905079"/>
    <lineage>
        <taxon>Eukaryota</taxon>
        <taxon>Cryptophyceae</taxon>
        <taxon>Pyrenomonadales</taxon>
        <taxon>Geminigeraceae</taxon>
        <taxon>Guillardia</taxon>
    </lineage>
</organism>
<dbReference type="AlphaFoldDB" id="L1JHF2"/>
<keyword evidence="1" id="KW-1133">Transmembrane helix</keyword>
<feature type="transmembrane region" description="Helical" evidence="1">
    <location>
        <begin position="87"/>
        <end position="108"/>
    </location>
</feature>
<dbReference type="HOGENOM" id="CLU_1067305_0_0_1"/>
<reference evidence="3" key="3">
    <citation type="submission" date="2016-03" db="UniProtKB">
        <authorList>
            <consortium name="EnsemblProtists"/>
        </authorList>
    </citation>
    <scope>IDENTIFICATION</scope>
</reference>
<dbReference type="OrthoDB" id="5984008at2759"/>
<keyword evidence="1" id="KW-0812">Transmembrane</keyword>